<organism evidence="2 3">
    <name type="scientific">Lysinibacillus tabacifolii</name>
    <dbReference type="NCBI Taxonomy" id="1173107"/>
    <lineage>
        <taxon>Bacteria</taxon>
        <taxon>Bacillati</taxon>
        <taxon>Bacillota</taxon>
        <taxon>Bacilli</taxon>
        <taxon>Bacillales</taxon>
        <taxon>Bacillaceae</taxon>
        <taxon>Lysinibacillus</taxon>
    </lineage>
</organism>
<name>A0ABY2SVN2_9BACI</name>
<dbReference type="EMBL" id="SZPT01000004">
    <property type="protein sequence ID" value="TKI46645.1"/>
    <property type="molecule type" value="Genomic_DNA"/>
</dbReference>
<feature type="transmembrane region" description="Helical" evidence="1">
    <location>
        <begin position="290"/>
        <end position="314"/>
    </location>
</feature>
<proteinExistence type="predicted"/>
<feature type="transmembrane region" description="Helical" evidence="1">
    <location>
        <begin position="9"/>
        <end position="29"/>
    </location>
</feature>
<keyword evidence="1" id="KW-0472">Membrane</keyword>
<evidence type="ECO:0000313" key="3">
    <source>
        <dbReference type="Proteomes" id="UP000308330"/>
    </source>
</evidence>
<feature type="transmembrane region" description="Helical" evidence="1">
    <location>
        <begin position="213"/>
        <end position="232"/>
    </location>
</feature>
<keyword evidence="1" id="KW-1133">Transmembrane helix</keyword>
<sequence>MNKKQKRTIFISIFTLLIFFSFVLTIYNLKQKEINELSNQYYTSNHFRLIDKEPNLNKWREVLDSQYDYRIFIEYNNVFRHFIDFNTSWSPPMQSGVFFKENEQRNTAVIGKEMKDYVYSHNGLKYVDFEGTPYEVIGVTGASYASYSDYLILLNSRDIPMKDDAKIVIDGPKKSTLNKIKNKILEEYSSVETVDIENRGLTETVNSTSFGKMFSISSITLIIFSSILYLYFWHVQEKQKLNICIILGVRKINIIKDYMKTILINLSISILIALLLLTIFGRIMNVFQMISIEIIMICLLFLCSAMMVIFIFVYMEFLSKGRKI</sequence>
<evidence type="ECO:0000256" key="1">
    <source>
        <dbReference type="SAM" id="Phobius"/>
    </source>
</evidence>
<comment type="caution">
    <text evidence="2">The sequence shown here is derived from an EMBL/GenBank/DDBJ whole genome shotgun (WGS) entry which is preliminary data.</text>
</comment>
<accession>A0ABY2SVN2</accession>
<dbReference type="Proteomes" id="UP000308330">
    <property type="component" value="Unassembled WGS sequence"/>
</dbReference>
<feature type="transmembrane region" description="Helical" evidence="1">
    <location>
        <begin position="262"/>
        <end position="284"/>
    </location>
</feature>
<keyword evidence="3" id="KW-1185">Reference proteome</keyword>
<protein>
    <submittedName>
        <fullName evidence="2">ABC transporter permease</fullName>
    </submittedName>
</protein>
<dbReference type="RefSeq" id="WP_108030746.1">
    <property type="nucleotide sequence ID" value="NZ_PYUE01000006.1"/>
</dbReference>
<keyword evidence="1" id="KW-0812">Transmembrane</keyword>
<evidence type="ECO:0000313" key="2">
    <source>
        <dbReference type="EMBL" id="TKI46645.1"/>
    </source>
</evidence>
<reference evidence="2 3" key="1">
    <citation type="submission" date="2019-04" db="EMBL/GenBank/DDBJ databases">
        <title>Lysinibacillus genome sequencing.</title>
        <authorList>
            <person name="Dunlap C."/>
        </authorList>
    </citation>
    <scope>NUCLEOTIDE SEQUENCE [LARGE SCALE GENOMIC DNA]</scope>
    <source>
        <strain evidence="2 3">KCTC 33042</strain>
    </source>
</reference>
<gene>
    <name evidence="2" type="ORF">FC748_17295</name>
</gene>